<dbReference type="InterPro" id="IPR036056">
    <property type="entry name" value="Fibrinogen-like_C"/>
</dbReference>
<dbReference type="Gene3D" id="3.90.215.10">
    <property type="entry name" value="Gamma Fibrinogen, chain A, domain 1"/>
    <property type="match status" value="1"/>
</dbReference>
<sequence length="338" mass="37686">GAPLAQLLKMLATAALLLSSCFTFVVSTGERWDTQEQVNVFINNNTTTLGRPRDCKDLIQQGNAYEGHYVVYPDTDAPNRARMISCSMRDGMEPLPIDTDSEPARNCLDLLKDGVTTSGVNIIYPYLDHPADPVLVLCDQDTLGGGWTVIQHRYDGSEDFFRSWDEYTIGFGDVAEEHYLGNDKISAISGQVINELMVDLEAYDDGAAYAHYQMFHVDARYDYQLEVFSYDGTAGDSLAYHNGQPFSTFDSDHDASFGNCAETYHGAWWYNGCQISNLNGRYYSSDNYTSNGYGIRWFTFQAYDSLKTTKMMIRPYAFTAADANTGGLNDTETDGVPS</sequence>
<dbReference type="InterPro" id="IPR020837">
    <property type="entry name" value="Fibrinogen_CS"/>
</dbReference>
<comment type="caution">
    <text evidence="5">The sequence shown here is derived from an EMBL/GenBank/DDBJ whole genome shotgun (WGS) entry which is preliminary data.</text>
</comment>
<dbReference type="SUPFAM" id="SSF56496">
    <property type="entry name" value="Fibrinogen C-terminal domain-like"/>
    <property type="match status" value="1"/>
</dbReference>
<dbReference type="AlphaFoldDB" id="A0AAV2QTY6"/>
<reference evidence="5 6" key="1">
    <citation type="submission" date="2024-05" db="EMBL/GenBank/DDBJ databases">
        <authorList>
            <person name="Wallberg A."/>
        </authorList>
    </citation>
    <scope>NUCLEOTIDE SEQUENCE [LARGE SCALE GENOMIC DNA]</scope>
</reference>
<evidence type="ECO:0000256" key="3">
    <source>
        <dbReference type="SAM" id="SignalP"/>
    </source>
</evidence>
<dbReference type="SMART" id="SM00186">
    <property type="entry name" value="FBG"/>
    <property type="match status" value="1"/>
</dbReference>
<dbReference type="GO" id="GO:0005615">
    <property type="term" value="C:extracellular space"/>
    <property type="evidence" value="ECO:0007669"/>
    <property type="project" value="TreeGrafter"/>
</dbReference>
<comment type="function">
    <text evidence="2">Lectin involved in innate immunity. Agglutinates all types of human erythrocytes, Gram-positive and Gram-negative bacteria. Has a stronger agglutinating activity towards Gram-negative bacteria than towards Gram-positive bacteria. Specifically recognizes acetyl group-containing substances on agglutinated cells. The hemagglutinating activity was inhibited by EDTA, acetyl group-containing mono- and disaccharides, N-acetyl derivatives of amino acids, other acetyl group-containing substances, propionamide and benzamide. Enhances the antimicrobial activity of big defensin against Gram-positive bacteria but not against Gram-negative bacteria.</text>
</comment>
<accession>A0AAV2QTY6</accession>
<dbReference type="EMBL" id="CAXKWB010009615">
    <property type="protein sequence ID" value="CAL4095370.1"/>
    <property type="molecule type" value="Genomic_DNA"/>
</dbReference>
<feature type="non-terminal residue" evidence="5">
    <location>
        <position position="1"/>
    </location>
</feature>
<feature type="signal peptide" evidence="3">
    <location>
        <begin position="1"/>
        <end position="27"/>
    </location>
</feature>
<name>A0AAV2QTY6_MEGNR</name>
<dbReference type="Proteomes" id="UP001497623">
    <property type="component" value="Unassembled WGS sequence"/>
</dbReference>
<evidence type="ECO:0000259" key="4">
    <source>
        <dbReference type="PROSITE" id="PS51406"/>
    </source>
</evidence>
<evidence type="ECO:0000256" key="1">
    <source>
        <dbReference type="ARBA" id="ARBA00023157"/>
    </source>
</evidence>
<evidence type="ECO:0000256" key="2">
    <source>
        <dbReference type="ARBA" id="ARBA00053344"/>
    </source>
</evidence>
<evidence type="ECO:0000313" key="5">
    <source>
        <dbReference type="EMBL" id="CAL4095370.1"/>
    </source>
</evidence>
<feature type="chain" id="PRO_5043819570" description="Fibrinogen C-terminal domain-containing protein" evidence="3">
    <location>
        <begin position="28"/>
        <end position="338"/>
    </location>
</feature>
<dbReference type="CDD" id="cd00087">
    <property type="entry name" value="FReD"/>
    <property type="match status" value="1"/>
</dbReference>
<dbReference type="PROSITE" id="PS00514">
    <property type="entry name" value="FIBRINOGEN_C_1"/>
    <property type="match status" value="1"/>
</dbReference>
<keyword evidence="6" id="KW-1185">Reference proteome</keyword>
<protein>
    <recommendedName>
        <fullName evidence="4">Fibrinogen C-terminal domain-containing protein</fullName>
    </recommendedName>
</protein>
<dbReference type="PROSITE" id="PS51406">
    <property type="entry name" value="FIBRINOGEN_C_2"/>
    <property type="match status" value="1"/>
</dbReference>
<dbReference type="PANTHER" id="PTHR19143">
    <property type="entry name" value="FIBRINOGEN/TENASCIN/ANGIOPOEITIN"/>
    <property type="match status" value="1"/>
</dbReference>
<keyword evidence="1" id="KW-1015">Disulfide bond</keyword>
<dbReference type="InterPro" id="IPR002181">
    <property type="entry name" value="Fibrinogen_a/b/g_C_dom"/>
</dbReference>
<dbReference type="PANTHER" id="PTHR19143:SF458">
    <property type="entry name" value="FIBRINOGEN C-TERMINAL DOMAIN-CONTAINING PROTEIN-RELATED"/>
    <property type="match status" value="1"/>
</dbReference>
<dbReference type="GO" id="GO:0030246">
    <property type="term" value="F:carbohydrate binding"/>
    <property type="evidence" value="ECO:0007669"/>
    <property type="project" value="UniProtKB-ARBA"/>
</dbReference>
<dbReference type="InterPro" id="IPR050373">
    <property type="entry name" value="Fibrinogen_C-term_domain"/>
</dbReference>
<dbReference type="NCBIfam" id="NF040941">
    <property type="entry name" value="GGGWT_bact"/>
    <property type="match status" value="1"/>
</dbReference>
<feature type="domain" description="Fibrinogen C-terminal" evidence="4">
    <location>
        <begin position="98"/>
        <end position="317"/>
    </location>
</feature>
<evidence type="ECO:0000313" key="6">
    <source>
        <dbReference type="Proteomes" id="UP001497623"/>
    </source>
</evidence>
<dbReference type="Pfam" id="PF00147">
    <property type="entry name" value="Fibrinogen_C"/>
    <property type="match status" value="1"/>
</dbReference>
<proteinExistence type="predicted"/>
<keyword evidence="3" id="KW-0732">Signal</keyword>
<gene>
    <name evidence="5" type="ORF">MNOR_LOCUS15400</name>
</gene>
<dbReference type="InterPro" id="IPR014716">
    <property type="entry name" value="Fibrinogen_a/b/g_C_1"/>
</dbReference>
<dbReference type="FunFam" id="3.90.215.10:FF:000001">
    <property type="entry name" value="Tenascin isoform 1"/>
    <property type="match status" value="1"/>
</dbReference>
<organism evidence="5 6">
    <name type="scientific">Meganyctiphanes norvegica</name>
    <name type="common">Northern krill</name>
    <name type="synonym">Thysanopoda norvegica</name>
    <dbReference type="NCBI Taxonomy" id="48144"/>
    <lineage>
        <taxon>Eukaryota</taxon>
        <taxon>Metazoa</taxon>
        <taxon>Ecdysozoa</taxon>
        <taxon>Arthropoda</taxon>
        <taxon>Crustacea</taxon>
        <taxon>Multicrustacea</taxon>
        <taxon>Malacostraca</taxon>
        <taxon>Eumalacostraca</taxon>
        <taxon>Eucarida</taxon>
        <taxon>Euphausiacea</taxon>
        <taxon>Euphausiidae</taxon>
        <taxon>Meganyctiphanes</taxon>
    </lineage>
</organism>